<dbReference type="Proteomes" id="UP001363151">
    <property type="component" value="Unassembled WGS sequence"/>
</dbReference>
<dbReference type="KEGG" id="aaf:AURANDRAFT_61960"/>
<name>A0ABR1G4N6_AURAN</name>
<dbReference type="InterPro" id="IPR040165">
    <property type="entry name" value="Diminuto-like"/>
</dbReference>
<dbReference type="PROSITE" id="PS51387">
    <property type="entry name" value="FAD_PCMH"/>
    <property type="match status" value="1"/>
</dbReference>
<protein>
    <submittedName>
        <fullName evidence="1">Delta24-sterol reductase</fullName>
    </submittedName>
</protein>
<dbReference type="InterPro" id="IPR016164">
    <property type="entry name" value="FAD-linked_Oxase-like_C"/>
</dbReference>
<evidence type="ECO:0000313" key="1">
    <source>
        <dbReference type="EMBL" id="KAK7248019.1"/>
    </source>
</evidence>
<gene>
    <name evidence="1" type="ORF">SO694_00087021</name>
</gene>
<dbReference type="GO" id="GO:0016020">
    <property type="term" value="C:membrane"/>
    <property type="evidence" value="ECO:0007669"/>
    <property type="project" value="UniProtKB-SubCell"/>
</dbReference>
<proteinExistence type="predicted"/>
<dbReference type="SUPFAM" id="SSF56176">
    <property type="entry name" value="FAD-binding/transporter-associated domain-like"/>
    <property type="match status" value="1"/>
</dbReference>
<dbReference type="InterPro" id="IPR006094">
    <property type="entry name" value="Oxid_FAD_bind_N"/>
</dbReference>
<dbReference type="GO" id="GO:0050614">
    <property type="term" value="F:Delta24-sterol reductase activity"/>
    <property type="evidence" value="ECO:0007669"/>
    <property type="project" value="UniProtKB-EC"/>
</dbReference>
<dbReference type="PANTHER" id="PTHR10801:SF0">
    <property type="entry name" value="DELTA(24)-STEROL REDUCTASE"/>
    <property type="match status" value="1"/>
</dbReference>
<dbReference type="Pfam" id="PF01565">
    <property type="entry name" value="FAD_binding_4"/>
    <property type="match status" value="1"/>
</dbReference>
<evidence type="ECO:0000313" key="2">
    <source>
        <dbReference type="Proteomes" id="UP001363151"/>
    </source>
</evidence>
<keyword evidence="2" id="KW-1185">Reference proteome</keyword>
<dbReference type="GO" id="GO:0071949">
    <property type="term" value="F:FAD binding"/>
    <property type="evidence" value="ECO:0007669"/>
    <property type="project" value="InterPro"/>
</dbReference>
<dbReference type="InterPro" id="IPR036318">
    <property type="entry name" value="FAD-bd_PCMH-like_sf"/>
</dbReference>
<sequence length="486" mass="53052">MLLVKLAALVAMGAILCSRQSAPPRRSYDDKVADLVASGAAQGFASIKKTTTGNRFEYHRVKGADAPSGARVDLSGFDGVIGVDADAPGGPVAHVEGLATMETVVAHLEPLGYRLPIVPELKHITVGGAISGVGIESGSFRHGWFHEALVSAEVLSPGGAILACGPDGEHADVFHALPNSYGTLGYVLRATLRLTPSKPVVAATTTVYGSFADAADAMRKAAASHEFVEGLWWAPDRVTVTVSDYAEQRAGETLRRFDGLDIYWKAVREEGTLRMAAETYYFRWDPDWFWNIPVDAGGWLVRYLVPRKLRTSSTYKWLRSLRVIKAWHRLETLWKPMGQPFVQDWAVPWSRAVDFVAEATKTLVHRPNVPYMLLPVGTGGNFATHYPTAKEDFYLNLGTYTEIDVSFADAMAETKRIDDLCLKKHGGIKMLYSSSFVDKATYDAVYGTLDPATRAKVDPKGTRPSVFEKTAHPSVLDAGADLVLGY</sequence>
<dbReference type="PANTHER" id="PTHR10801">
    <property type="entry name" value="24-DEHYDROCHOLESTEROL REDUCTASE"/>
    <property type="match status" value="1"/>
</dbReference>
<reference evidence="1 2" key="1">
    <citation type="submission" date="2024-03" db="EMBL/GenBank/DDBJ databases">
        <title>Aureococcus anophagefferens CCMP1851 and Kratosvirus quantuckense: Draft genome of a second virus-susceptible host strain in the model system.</title>
        <authorList>
            <person name="Chase E."/>
            <person name="Truchon A.R."/>
            <person name="Schepens W."/>
            <person name="Wilhelm S.W."/>
        </authorList>
    </citation>
    <scope>NUCLEOTIDE SEQUENCE [LARGE SCALE GENOMIC DNA]</scope>
    <source>
        <strain evidence="1 2">CCMP1851</strain>
    </source>
</reference>
<dbReference type="EMBL" id="JBBJCI010000121">
    <property type="protein sequence ID" value="KAK7248019.1"/>
    <property type="molecule type" value="Genomic_DNA"/>
</dbReference>
<dbReference type="InterPro" id="IPR016166">
    <property type="entry name" value="FAD-bd_PCMH"/>
</dbReference>
<dbReference type="SUPFAM" id="SSF55103">
    <property type="entry name" value="FAD-linked oxidases, C-terminal domain"/>
    <property type="match status" value="1"/>
</dbReference>
<comment type="caution">
    <text evidence="1">The sequence shown here is derived from an EMBL/GenBank/DDBJ whole genome shotgun (WGS) entry which is preliminary data.</text>
</comment>
<dbReference type="Gene3D" id="3.30.465.10">
    <property type="match status" value="1"/>
</dbReference>
<dbReference type="InterPro" id="IPR016169">
    <property type="entry name" value="FAD-bd_PCMH_sub2"/>
</dbReference>
<organism evidence="1 2">
    <name type="scientific">Aureococcus anophagefferens</name>
    <name type="common">Harmful bloom alga</name>
    <dbReference type="NCBI Taxonomy" id="44056"/>
    <lineage>
        <taxon>Eukaryota</taxon>
        <taxon>Sar</taxon>
        <taxon>Stramenopiles</taxon>
        <taxon>Ochrophyta</taxon>
        <taxon>Pelagophyceae</taxon>
        <taxon>Pelagomonadales</taxon>
        <taxon>Pelagomonadaceae</taxon>
        <taxon>Aureococcus</taxon>
    </lineage>
</organism>
<accession>A0ABR1G4N6</accession>